<dbReference type="GO" id="GO:0005524">
    <property type="term" value="F:ATP binding"/>
    <property type="evidence" value="ECO:0007669"/>
    <property type="project" value="UniProtKB-UniRule"/>
</dbReference>
<keyword evidence="14" id="KW-1185">Reference proteome</keyword>
<sequence length="597" mass="66665">MVALDAKLVELLELDGVAKNFVCQRFETPLRHACKFANASNVKRMGQWISVTPSLVDSEKGNGQIKSDQHLVTEVSSFNFRLLEMQNDENDDDHIRRTPDPNSFKLQPAELSRAPDEVFDVVSKIGEGSYGSVHRALHRESGHTLAVKMVPVDTDLQEIIKEITIMQQCDSRHVVKYYGSYFKDSDLWIVMEYCGAGSVSDIMRLNYLHGLKKIHRDIKAGNILLNMDGNAKLADFGVAGQITDTMAKRNTVIGTPFWMAPELIQEMGYDMKADIWSLGITAIEMAEGRPPHAEIHPMRAIFMIPTKPPPTLKILEEWTEPFQNIIAICLVKNPEDRATADLLLKHQFVQNAKGPKVVREMIANAQDIAAQYLLQEAHYSQSAREIDYSTLNSTGEGVEKGVEAVEERTFSLRTDAVNYDDGTLIQHGEQSLRALGAWEQGGPVDLHEMSGPPVAHPSGVNPAPPSYEQQQKSHLTARIDAVLTSDLELMKLNQKALNNFDGRQAAGEVGCWDQTASSTWDPGSYNNALNAAFRQAMNGQCDYSFLSGLSTEELLRRKELLEKEMETELNELQARYHAKRKAILDAIALKKNGTVQF</sequence>
<evidence type="ECO:0000256" key="5">
    <source>
        <dbReference type="ARBA" id="ARBA00022741"/>
    </source>
</evidence>
<evidence type="ECO:0000256" key="4">
    <source>
        <dbReference type="ARBA" id="ARBA00022679"/>
    </source>
</evidence>
<protein>
    <recommendedName>
        <fullName evidence="2">non-specific serine/threonine protein kinase</fullName>
        <ecNumber evidence="2">2.7.11.1</ecNumber>
    </recommendedName>
</protein>
<dbReference type="PANTHER" id="PTHR48012">
    <property type="entry name" value="STERILE20-LIKE KINASE, ISOFORM B-RELATED"/>
    <property type="match status" value="1"/>
</dbReference>
<reference evidence="15" key="1">
    <citation type="submission" date="2022-11" db="UniProtKB">
        <authorList>
            <consortium name="WormBaseParasite"/>
        </authorList>
    </citation>
    <scope>IDENTIFICATION</scope>
</reference>
<dbReference type="Gene3D" id="1.10.510.10">
    <property type="entry name" value="Transferase(Phosphotransferase) domain 1"/>
    <property type="match status" value="1"/>
</dbReference>
<comment type="similarity">
    <text evidence="1">Belongs to the protein kinase superfamily. STE Ser/Thr protein kinase family. STE20 subfamily.</text>
</comment>
<dbReference type="GO" id="GO:0051262">
    <property type="term" value="P:protein tetramerization"/>
    <property type="evidence" value="ECO:0007669"/>
    <property type="project" value="InterPro"/>
</dbReference>
<evidence type="ECO:0000256" key="9">
    <source>
        <dbReference type="ARBA" id="ARBA00048679"/>
    </source>
</evidence>
<keyword evidence="4" id="KW-0808">Transferase</keyword>
<comment type="catalytic activity">
    <reaction evidence="8">
        <text>L-threonyl-[protein] + ATP = O-phospho-L-threonyl-[protein] + ADP + H(+)</text>
        <dbReference type="Rhea" id="RHEA:46608"/>
        <dbReference type="Rhea" id="RHEA-COMP:11060"/>
        <dbReference type="Rhea" id="RHEA-COMP:11605"/>
        <dbReference type="ChEBI" id="CHEBI:15378"/>
        <dbReference type="ChEBI" id="CHEBI:30013"/>
        <dbReference type="ChEBI" id="CHEBI:30616"/>
        <dbReference type="ChEBI" id="CHEBI:61977"/>
        <dbReference type="ChEBI" id="CHEBI:456216"/>
        <dbReference type="EC" id="2.7.11.1"/>
    </reaction>
</comment>
<evidence type="ECO:0000256" key="2">
    <source>
        <dbReference type="ARBA" id="ARBA00012513"/>
    </source>
</evidence>
<keyword evidence="6" id="KW-0418">Kinase</keyword>
<evidence type="ECO:0000256" key="11">
    <source>
        <dbReference type="SAM" id="Coils"/>
    </source>
</evidence>
<dbReference type="EC" id="2.7.11.1" evidence="2"/>
<evidence type="ECO:0000256" key="6">
    <source>
        <dbReference type="ARBA" id="ARBA00022777"/>
    </source>
</evidence>
<evidence type="ECO:0000256" key="1">
    <source>
        <dbReference type="ARBA" id="ARBA00008874"/>
    </source>
</evidence>
<dbReference type="InterPro" id="IPR017441">
    <property type="entry name" value="Protein_kinase_ATP_BS"/>
</dbReference>
<dbReference type="InterPro" id="IPR011524">
    <property type="entry name" value="SARAH_dom"/>
</dbReference>
<evidence type="ECO:0000313" key="14">
    <source>
        <dbReference type="Proteomes" id="UP000887572"/>
    </source>
</evidence>
<dbReference type="GO" id="GO:0004674">
    <property type="term" value="F:protein serine/threonine kinase activity"/>
    <property type="evidence" value="ECO:0007669"/>
    <property type="project" value="UniProtKB-KW"/>
</dbReference>
<dbReference type="InterPro" id="IPR000719">
    <property type="entry name" value="Prot_kinase_dom"/>
</dbReference>
<feature type="coiled-coil region" evidence="11">
    <location>
        <begin position="551"/>
        <end position="582"/>
    </location>
</feature>
<dbReference type="SMART" id="SM00220">
    <property type="entry name" value="S_TKc"/>
    <property type="match status" value="1"/>
</dbReference>
<name>A0A914GT71_GLORO</name>
<evidence type="ECO:0000259" key="12">
    <source>
        <dbReference type="PROSITE" id="PS50011"/>
    </source>
</evidence>
<evidence type="ECO:0000256" key="8">
    <source>
        <dbReference type="ARBA" id="ARBA00047899"/>
    </source>
</evidence>
<dbReference type="CDD" id="cd06612">
    <property type="entry name" value="STKc_MST1_2"/>
    <property type="match status" value="1"/>
</dbReference>
<dbReference type="PROSITE" id="PS50011">
    <property type="entry name" value="PROTEIN_KINASE_DOM"/>
    <property type="match status" value="1"/>
</dbReference>
<dbReference type="FunFam" id="3.30.200.20:FF:000040">
    <property type="entry name" value="Dual specificity mitogen-activated protein kinase kinase"/>
    <property type="match status" value="1"/>
</dbReference>
<dbReference type="SUPFAM" id="SSF56112">
    <property type="entry name" value="Protein kinase-like (PK-like)"/>
    <property type="match status" value="1"/>
</dbReference>
<organism evidence="14 15">
    <name type="scientific">Globodera rostochiensis</name>
    <name type="common">Golden nematode worm</name>
    <name type="synonym">Heterodera rostochiensis</name>
    <dbReference type="NCBI Taxonomy" id="31243"/>
    <lineage>
        <taxon>Eukaryota</taxon>
        <taxon>Metazoa</taxon>
        <taxon>Ecdysozoa</taxon>
        <taxon>Nematoda</taxon>
        <taxon>Chromadorea</taxon>
        <taxon>Rhabditida</taxon>
        <taxon>Tylenchina</taxon>
        <taxon>Tylenchomorpha</taxon>
        <taxon>Tylenchoidea</taxon>
        <taxon>Heteroderidae</taxon>
        <taxon>Heteroderinae</taxon>
        <taxon>Globodera</taxon>
    </lineage>
</organism>
<dbReference type="Gene3D" id="4.10.170.10">
    <property type="entry name" value="p53-like tetramerisation domain"/>
    <property type="match status" value="1"/>
</dbReference>
<dbReference type="InterPro" id="IPR011009">
    <property type="entry name" value="Kinase-like_dom_sf"/>
</dbReference>
<dbReference type="Proteomes" id="UP000887572">
    <property type="component" value="Unplaced"/>
</dbReference>
<comment type="catalytic activity">
    <reaction evidence="9">
        <text>L-seryl-[protein] + ATP = O-phospho-L-seryl-[protein] + ADP + H(+)</text>
        <dbReference type="Rhea" id="RHEA:17989"/>
        <dbReference type="Rhea" id="RHEA-COMP:9863"/>
        <dbReference type="Rhea" id="RHEA-COMP:11604"/>
        <dbReference type="ChEBI" id="CHEBI:15378"/>
        <dbReference type="ChEBI" id="CHEBI:29999"/>
        <dbReference type="ChEBI" id="CHEBI:30616"/>
        <dbReference type="ChEBI" id="CHEBI:83421"/>
        <dbReference type="ChEBI" id="CHEBI:456216"/>
        <dbReference type="EC" id="2.7.11.1"/>
    </reaction>
</comment>
<evidence type="ECO:0000313" key="15">
    <source>
        <dbReference type="WBParaSite" id="Gr19_v10_g10521.t2"/>
    </source>
</evidence>
<dbReference type="Pfam" id="PF11629">
    <property type="entry name" value="Mst1_SARAH"/>
    <property type="match status" value="1"/>
</dbReference>
<evidence type="ECO:0000259" key="13">
    <source>
        <dbReference type="PROSITE" id="PS50951"/>
    </source>
</evidence>
<dbReference type="PROSITE" id="PS00107">
    <property type="entry name" value="PROTEIN_KINASE_ATP"/>
    <property type="match status" value="1"/>
</dbReference>
<dbReference type="PANTHER" id="PTHR48012:SF10">
    <property type="entry name" value="FI20177P1"/>
    <property type="match status" value="1"/>
</dbReference>
<dbReference type="WBParaSite" id="Gr19_v10_g10521.t2">
    <property type="protein sequence ID" value="Gr19_v10_g10521.t2"/>
    <property type="gene ID" value="Gr19_v10_g10521"/>
</dbReference>
<evidence type="ECO:0000256" key="3">
    <source>
        <dbReference type="ARBA" id="ARBA00022527"/>
    </source>
</evidence>
<feature type="domain" description="SARAH" evidence="13">
    <location>
        <begin position="543"/>
        <end position="590"/>
    </location>
</feature>
<dbReference type="CDD" id="cd21884">
    <property type="entry name" value="SARAH_MST_Hpo"/>
    <property type="match status" value="1"/>
</dbReference>
<keyword evidence="3" id="KW-0723">Serine/threonine-protein kinase</keyword>
<keyword evidence="5 10" id="KW-0547">Nucleotide-binding</keyword>
<evidence type="ECO:0000256" key="7">
    <source>
        <dbReference type="ARBA" id="ARBA00022840"/>
    </source>
</evidence>
<keyword evidence="11" id="KW-0175">Coiled coil</keyword>
<accession>A0A914GT71</accession>
<dbReference type="InterPro" id="IPR024205">
    <property type="entry name" value="Mst1_2_SARAH_domain"/>
</dbReference>
<proteinExistence type="inferred from homology"/>
<dbReference type="GO" id="GO:0005737">
    <property type="term" value="C:cytoplasm"/>
    <property type="evidence" value="ECO:0007669"/>
    <property type="project" value="TreeGrafter"/>
</dbReference>
<dbReference type="InterPro" id="IPR036674">
    <property type="entry name" value="p53_tetramer_sf"/>
</dbReference>
<dbReference type="PROSITE" id="PS50951">
    <property type="entry name" value="SARAH"/>
    <property type="match status" value="1"/>
</dbReference>
<evidence type="ECO:0000256" key="10">
    <source>
        <dbReference type="PROSITE-ProRule" id="PRU10141"/>
    </source>
</evidence>
<keyword evidence="7 10" id="KW-0067">ATP-binding</keyword>
<feature type="domain" description="Protein kinase" evidence="12">
    <location>
        <begin position="119"/>
        <end position="349"/>
    </location>
</feature>
<dbReference type="AlphaFoldDB" id="A0A914GT71"/>
<dbReference type="Pfam" id="PF00069">
    <property type="entry name" value="Pkinase"/>
    <property type="match status" value="2"/>
</dbReference>
<dbReference type="GO" id="GO:0007165">
    <property type="term" value="P:signal transduction"/>
    <property type="evidence" value="ECO:0007669"/>
    <property type="project" value="InterPro"/>
</dbReference>
<dbReference type="InterPro" id="IPR050629">
    <property type="entry name" value="STE20/SPS1-PAK"/>
</dbReference>
<feature type="binding site" evidence="10">
    <location>
        <position position="148"/>
    </location>
    <ligand>
        <name>ATP</name>
        <dbReference type="ChEBI" id="CHEBI:30616"/>
    </ligand>
</feature>